<keyword evidence="2" id="KW-1185">Reference proteome</keyword>
<gene>
    <name evidence="1" type="ORF">GTZ93_09190</name>
</gene>
<dbReference type="Proteomes" id="UP000537825">
    <property type="component" value="Unassembled WGS sequence"/>
</dbReference>
<dbReference type="Gene3D" id="3.40.50.2000">
    <property type="entry name" value="Glycogen Phosphorylase B"/>
    <property type="match status" value="2"/>
</dbReference>
<comment type="caution">
    <text evidence="1">The sequence shown here is derived from an EMBL/GenBank/DDBJ whole genome shotgun (WGS) entry which is preliminary data.</text>
</comment>
<dbReference type="PANTHER" id="PTHR48050:SF13">
    <property type="entry name" value="STEROL 3-BETA-GLUCOSYLTRANSFERASE UGT80A2"/>
    <property type="match status" value="1"/>
</dbReference>
<dbReference type="SUPFAM" id="SSF53756">
    <property type="entry name" value="UDP-Glycosyltransferase/glycogen phosphorylase"/>
    <property type="match status" value="1"/>
</dbReference>
<dbReference type="InterPro" id="IPR002213">
    <property type="entry name" value="UDP_glucos_trans"/>
</dbReference>
<protein>
    <recommendedName>
        <fullName evidence="3">Glycosyltransferase</fullName>
    </recommendedName>
</protein>
<dbReference type="EMBL" id="JAAAPK010000002">
    <property type="protein sequence ID" value="NBC40006.1"/>
    <property type="molecule type" value="Genomic_DNA"/>
</dbReference>
<reference evidence="1 2" key="1">
    <citation type="submission" date="2020-01" db="EMBL/GenBank/DDBJ databases">
        <title>The draft genome sequence of Corallococcus exiguus DSM 14696.</title>
        <authorList>
            <person name="Zhang X."/>
            <person name="Zhu H."/>
        </authorList>
    </citation>
    <scope>NUCLEOTIDE SEQUENCE [LARGE SCALE GENOMIC DNA]</scope>
    <source>
        <strain evidence="1 2">DSM 14696</strain>
    </source>
</reference>
<organism evidence="1 2">
    <name type="scientific">Corallococcus exiguus</name>
    <dbReference type="NCBI Taxonomy" id="83462"/>
    <lineage>
        <taxon>Bacteria</taxon>
        <taxon>Pseudomonadati</taxon>
        <taxon>Myxococcota</taxon>
        <taxon>Myxococcia</taxon>
        <taxon>Myxococcales</taxon>
        <taxon>Cystobacterineae</taxon>
        <taxon>Myxococcaceae</taxon>
        <taxon>Corallococcus</taxon>
    </lineage>
</organism>
<dbReference type="InterPro" id="IPR050426">
    <property type="entry name" value="Glycosyltransferase_28"/>
</dbReference>
<name>A0A7X5BP27_9BACT</name>
<sequence length="441" mass="49206">MSTILFVPLPERGHINPTFKMARALQKRGHRIIYCSLPDTEDFIRAEGFGFECLFQALYPKGFQARSKAQLGTLSGLSKLVFLRDMARRQTQMLEALLQGEFDAIVERTRPDLGVVDILLPEPSLVLHGHRVPAVALSTSIPLRWEPRTPPTSSGLIPDQGLPTLVRNTVDWGRILLDTKLGSLGSWVGLEPDAMKFRRALARKHGYPVSSLDFGGRVTGAHEPLLVPCPREFVEFRGAKPSAGLHYTGPCIDLERQEPDFPWERLDEERPLVVCSLGTMVNQADQARRFHQSVAQAARQRPGWQFVVATNQWTEEVPGGTPDNLVSVKHVPQLRMLRRATAMVTHGGFNSIKECIYFGVPMVVLPVQWDQPGMAARVAHHGLGVRTRIDTLTPDLLVQQLEEIIGGPSYRGALERMQDCFQAAEQDQALAESLEQHMVRA</sequence>
<evidence type="ECO:0000313" key="1">
    <source>
        <dbReference type="EMBL" id="NBC40006.1"/>
    </source>
</evidence>
<dbReference type="PANTHER" id="PTHR48050">
    <property type="entry name" value="STEROL 3-BETA-GLUCOSYLTRANSFERASE"/>
    <property type="match status" value="1"/>
</dbReference>
<dbReference type="GO" id="GO:0008194">
    <property type="term" value="F:UDP-glycosyltransferase activity"/>
    <property type="evidence" value="ECO:0007669"/>
    <property type="project" value="InterPro"/>
</dbReference>
<dbReference type="GO" id="GO:0016758">
    <property type="term" value="F:hexosyltransferase activity"/>
    <property type="evidence" value="ECO:0007669"/>
    <property type="project" value="UniProtKB-ARBA"/>
</dbReference>
<accession>A0A7X5BP27</accession>
<evidence type="ECO:0008006" key="3">
    <source>
        <dbReference type="Google" id="ProtNLM"/>
    </source>
</evidence>
<dbReference type="GO" id="GO:0017000">
    <property type="term" value="P:antibiotic biosynthetic process"/>
    <property type="evidence" value="ECO:0007669"/>
    <property type="project" value="UniProtKB-ARBA"/>
</dbReference>
<dbReference type="FunFam" id="3.40.50.2000:FF:000072">
    <property type="entry name" value="Glycosyl transferase"/>
    <property type="match status" value="1"/>
</dbReference>
<dbReference type="CDD" id="cd03784">
    <property type="entry name" value="GT1_Gtf-like"/>
    <property type="match status" value="1"/>
</dbReference>
<proteinExistence type="predicted"/>
<dbReference type="AlphaFoldDB" id="A0A7X5BP27"/>
<dbReference type="Pfam" id="PF00201">
    <property type="entry name" value="UDPGT"/>
    <property type="match status" value="1"/>
</dbReference>
<dbReference type="RefSeq" id="WP_139915065.1">
    <property type="nucleotide sequence ID" value="NZ_CBCSLE010000007.1"/>
</dbReference>
<evidence type="ECO:0000313" key="2">
    <source>
        <dbReference type="Proteomes" id="UP000537825"/>
    </source>
</evidence>